<dbReference type="InterPro" id="IPR003018">
    <property type="entry name" value="GAF"/>
</dbReference>
<evidence type="ECO:0000256" key="9">
    <source>
        <dbReference type="PROSITE-ProRule" id="PRU00169"/>
    </source>
</evidence>
<keyword evidence="8" id="KW-0902">Two-component regulatory system</keyword>
<dbReference type="SUPFAM" id="SSF52172">
    <property type="entry name" value="CheY-like"/>
    <property type="match status" value="1"/>
</dbReference>
<comment type="catalytic activity">
    <reaction evidence="1">
        <text>ATP + protein L-histidine = ADP + protein N-phospho-L-histidine.</text>
        <dbReference type="EC" id="2.7.13.3"/>
    </reaction>
</comment>
<dbReference type="SUPFAM" id="SSF55781">
    <property type="entry name" value="GAF domain-like"/>
    <property type="match status" value="2"/>
</dbReference>
<evidence type="ECO:0000259" key="12">
    <source>
        <dbReference type="PROSITE" id="PS50110"/>
    </source>
</evidence>
<keyword evidence="3 9" id="KW-0597">Phosphoprotein</keyword>
<dbReference type="GO" id="GO:0005524">
    <property type="term" value="F:ATP binding"/>
    <property type="evidence" value="ECO:0007669"/>
    <property type="project" value="UniProtKB-KW"/>
</dbReference>
<dbReference type="EnsemblBacteria" id="ABF41498">
    <property type="protein sequence ID" value="ABF41498"/>
    <property type="gene ID" value="Acid345_2497"/>
</dbReference>
<evidence type="ECO:0000259" key="11">
    <source>
        <dbReference type="PROSITE" id="PS50109"/>
    </source>
</evidence>
<dbReference type="Pfam" id="PF00512">
    <property type="entry name" value="HisKA"/>
    <property type="match status" value="1"/>
</dbReference>
<dbReference type="eggNOG" id="COG2204">
    <property type="taxonomic scope" value="Bacteria"/>
</dbReference>
<dbReference type="SMART" id="SM00065">
    <property type="entry name" value="GAF"/>
    <property type="match status" value="2"/>
</dbReference>
<dbReference type="STRING" id="204669.Acid345_2497"/>
<feature type="domain" description="PAS" evidence="13">
    <location>
        <begin position="488"/>
        <end position="525"/>
    </location>
</feature>
<dbReference type="SUPFAM" id="SSF47384">
    <property type="entry name" value="Homodimeric domain of signal transducing histidine kinase"/>
    <property type="match status" value="1"/>
</dbReference>
<keyword evidence="6 15" id="KW-0418">Kinase</keyword>
<keyword evidence="16" id="KW-1185">Reference proteome</keyword>
<dbReference type="Pfam" id="PF00072">
    <property type="entry name" value="Response_reg"/>
    <property type="match status" value="1"/>
</dbReference>
<evidence type="ECO:0000256" key="6">
    <source>
        <dbReference type="ARBA" id="ARBA00022777"/>
    </source>
</evidence>
<keyword evidence="10" id="KW-1133">Transmembrane helix</keyword>
<evidence type="ECO:0000256" key="3">
    <source>
        <dbReference type="ARBA" id="ARBA00022553"/>
    </source>
</evidence>
<feature type="domain" description="Response regulatory" evidence="12">
    <location>
        <begin position="1039"/>
        <end position="1156"/>
    </location>
</feature>
<dbReference type="InterPro" id="IPR000014">
    <property type="entry name" value="PAS"/>
</dbReference>
<dbReference type="GO" id="GO:0000155">
    <property type="term" value="F:phosphorelay sensor kinase activity"/>
    <property type="evidence" value="ECO:0007669"/>
    <property type="project" value="InterPro"/>
</dbReference>
<dbReference type="Gene3D" id="3.30.450.20">
    <property type="entry name" value="PAS domain"/>
    <property type="match status" value="2"/>
</dbReference>
<dbReference type="Pfam" id="PF13185">
    <property type="entry name" value="GAF_2"/>
    <property type="match status" value="1"/>
</dbReference>
<dbReference type="Gene3D" id="3.40.50.2300">
    <property type="match status" value="1"/>
</dbReference>
<dbReference type="PANTHER" id="PTHR43065:SF10">
    <property type="entry name" value="PEROXIDE STRESS-ACTIVATED HISTIDINE KINASE MAK3"/>
    <property type="match status" value="1"/>
</dbReference>
<dbReference type="CDD" id="cd00130">
    <property type="entry name" value="PAS"/>
    <property type="match status" value="1"/>
</dbReference>
<dbReference type="InterPro" id="IPR011006">
    <property type="entry name" value="CheY-like_superfamily"/>
</dbReference>
<dbReference type="KEGG" id="aba:Acid345_2497"/>
<feature type="transmembrane region" description="Helical" evidence="10">
    <location>
        <begin position="48"/>
        <end position="65"/>
    </location>
</feature>
<dbReference type="Gene3D" id="1.10.287.130">
    <property type="match status" value="1"/>
</dbReference>
<protein>
    <recommendedName>
        <fullName evidence="2">histidine kinase</fullName>
        <ecNumber evidence="2">2.7.13.3</ecNumber>
    </recommendedName>
</protein>
<feature type="domain" description="PAS" evidence="13">
    <location>
        <begin position="376"/>
        <end position="433"/>
    </location>
</feature>
<dbReference type="PROSITE" id="PS50112">
    <property type="entry name" value="PAS"/>
    <property type="match status" value="2"/>
</dbReference>
<evidence type="ECO:0000256" key="7">
    <source>
        <dbReference type="ARBA" id="ARBA00022840"/>
    </source>
</evidence>
<dbReference type="Pfam" id="PF13188">
    <property type="entry name" value="PAS_8"/>
    <property type="match status" value="1"/>
</dbReference>
<evidence type="ECO:0000259" key="13">
    <source>
        <dbReference type="PROSITE" id="PS50112"/>
    </source>
</evidence>
<dbReference type="AlphaFoldDB" id="Q1INQ2"/>
<evidence type="ECO:0000256" key="2">
    <source>
        <dbReference type="ARBA" id="ARBA00012438"/>
    </source>
</evidence>
<dbReference type="PROSITE" id="PS50109">
    <property type="entry name" value="HIS_KIN"/>
    <property type="match status" value="1"/>
</dbReference>
<dbReference type="InterPro" id="IPR036097">
    <property type="entry name" value="HisK_dim/P_sf"/>
</dbReference>
<dbReference type="InterPro" id="IPR003661">
    <property type="entry name" value="HisK_dim/P_dom"/>
</dbReference>
<dbReference type="PROSITE" id="PS50113">
    <property type="entry name" value="PAC"/>
    <property type="match status" value="1"/>
</dbReference>
<feature type="domain" description="Histidine kinase" evidence="11">
    <location>
        <begin position="808"/>
        <end position="1019"/>
    </location>
</feature>
<dbReference type="CDD" id="cd00082">
    <property type="entry name" value="HisKA"/>
    <property type="match status" value="1"/>
</dbReference>
<dbReference type="InterPro" id="IPR001789">
    <property type="entry name" value="Sig_transdc_resp-reg_receiver"/>
</dbReference>
<feature type="transmembrane region" description="Helical" evidence="10">
    <location>
        <begin position="132"/>
        <end position="154"/>
    </location>
</feature>
<dbReference type="eggNOG" id="COG4191">
    <property type="taxonomic scope" value="Bacteria"/>
</dbReference>
<keyword evidence="10" id="KW-0472">Membrane</keyword>
<evidence type="ECO:0000256" key="4">
    <source>
        <dbReference type="ARBA" id="ARBA00022679"/>
    </source>
</evidence>
<evidence type="ECO:0000313" key="16">
    <source>
        <dbReference type="Proteomes" id="UP000002432"/>
    </source>
</evidence>
<dbReference type="InterPro" id="IPR003594">
    <property type="entry name" value="HATPase_dom"/>
</dbReference>
<dbReference type="Pfam" id="PF01590">
    <property type="entry name" value="GAF"/>
    <property type="match status" value="1"/>
</dbReference>
<dbReference type="Gene3D" id="3.30.450.40">
    <property type="match status" value="2"/>
</dbReference>
<dbReference type="InterPro" id="IPR004358">
    <property type="entry name" value="Sig_transdc_His_kin-like_C"/>
</dbReference>
<gene>
    <name evidence="15" type="ordered locus">Acid345_2497</name>
</gene>
<dbReference type="Pfam" id="PF02518">
    <property type="entry name" value="HATPase_c"/>
    <property type="match status" value="1"/>
</dbReference>
<evidence type="ECO:0000259" key="14">
    <source>
        <dbReference type="PROSITE" id="PS50113"/>
    </source>
</evidence>
<dbReference type="SMART" id="SM00448">
    <property type="entry name" value="REC"/>
    <property type="match status" value="1"/>
</dbReference>
<keyword evidence="5" id="KW-0547">Nucleotide-binding</keyword>
<feature type="modified residue" description="4-aspartylphosphate" evidence="9">
    <location>
        <position position="1088"/>
    </location>
</feature>
<keyword evidence="7" id="KW-0067">ATP-binding</keyword>
<dbReference type="NCBIfam" id="TIGR00229">
    <property type="entry name" value="sensory_box"/>
    <property type="match status" value="1"/>
</dbReference>
<evidence type="ECO:0000313" key="15">
    <source>
        <dbReference type="EMBL" id="ABF41498.1"/>
    </source>
</evidence>
<dbReference type="InterPro" id="IPR036890">
    <property type="entry name" value="HATPase_C_sf"/>
</dbReference>
<dbReference type="RefSeq" id="WP_011523299.1">
    <property type="nucleotide sequence ID" value="NC_008009.1"/>
</dbReference>
<keyword evidence="10" id="KW-0812">Transmembrane</keyword>
<dbReference type="Proteomes" id="UP000002432">
    <property type="component" value="Chromosome"/>
</dbReference>
<feature type="domain" description="PAC" evidence="14">
    <location>
        <begin position="561"/>
        <end position="613"/>
    </location>
</feature>
<accession>Q1INQ2</accession>
<evidence type="ECO:0000256" key="5">
    <source>
        <dbReference type="ARBA" id="ARBA00022741"/>
    </source>
</evidence>
<dbReference type="SUPFAM" id="SSF55874">
    <property type="entry name" value="ATPase domain of HSP90 chaperone/DNA topoisomerase II/histidine kinase"/>
    <property type="match status" value="1"/>
</dbReference>
<dbReference type="SMART" id="SM00086">
    <property type="entry name" value="PAC"/>
    <property type="match status" value="1"/>
</dbReference>
<dbReference type="InterPro" id="IPR001610">
    <property type="entry name" value="PAC"/>
</dbReference>
<dbReference type="SMART" id="SM00387">
    <property type="entry name" value="HATPase_c"/>
    <property type="match status" value="1"/>
</dbReference>
<dbReference type="SUPFAM" id="SSF55785">
    <property type="entry name" value="PYP-like sensor domain (PAS domain)"/>
    <property type="match status" value="2"/>
</dbReference>
<dbReference type="Pfam" id="PF13426">
    <property type="entry name" value="PAS_9"/>
    <property type="match status" value="1"/>
</dbReference>
<feature type="transmembrane region" description="Helical" evidence="10">
    <location>
        <begin position="107"/>
        <end position="126"/>
    </location>
</feature>
<dbReference type="PANTHER" id="PTHR43065">
    <property type="entry name" value="SENSOR HISTIDINE KINASE"/>
    <property type="match status" value="1"/>
</dbReference>
<evidence type="ECO:0000256" key="8">
    <source>
        <dbReference type="ARBA" id="ARBA00023012"/>
    </source>
</evidence>
<sequence length="1168" mass="129892">MMSPATSGGFWQQVLDQLLYADVLTKGPDVLVLLAATVLVYRTFREKYLFPWVLGWAAYLAYRLLSALPAIRMVPEIILLSQLCYVAAVTGFSLAVLQYVRKKSAEIWILGLALVAICAVAMRAIWGDSRVLLVAVIVTTAAICWIAALQLVLFASGRRQFGAWLMVPMLCVLHLDANPGRPHGYSGLDVAIELLLGLSMLIIVLDHSRERTERLSLINGITNMVARTHESGTLVVSALEQLKKHTGASCAWYRYMLQDKLLIQQQIGLTERYVSSRRVLKLDESHAGAFIHAGAPGTFLPSESDTETASLFGEMHVAQVVVVPVKGKNTVTGTINLGLPRKRVFLPEELAFLSSIADQLGIGLENQHMFEQVVRSQRQWVSTFDSIDDIILVHDDAGRIMRTNRALLQRLGKKINEVIHEPLGSVLPNVPPKIHCPYCNEQDEGYMEGPDPCFGGYSLVSTSSYSEGGTAGLGTIHIVKDTTERRAAEERYRLLFEEVGEGVYITTGDGRILEMNDAFVRMLGYDDRRELLNAELGKKVYQKPEDRQRIIAEIQAKNLVRNFETNLVRKDGSTLTVLENGFGTRDASGKVVRYQGFVVDITEQKRIENEIKRRNRELNALNTIAVIAAQSFDLDEILNVTLRQVSDLFGAEMGSVWIANPETMTLHVRAWVGSTSLGAKVPEMQMSQELLDVLIANRPEFLTMEHLGLLPPVAREHLNELGIQTWVWVLLWVSGRPLGVIGLSSRTVREYTAMDRNLMVAIARQLATTIDKVRLYEETTRAYEDLRRTQEQLLQSEKMSAVGQLISGVAHELNNPLTAIVGYAQLLEQEPLSARSLDFVQKLYKQTQRTRRVVQNLLSFARQRKPLKQDVDLRRVIDETLALRDYDLKLNNIRVERDFSEAFPHVIADSHQLEQVFLNIINNAVDAMLEGGRGGALRVSAGIDFEHDAALVEFRDSGPGIKEPKRIFDPFYTTKVVGKGTGLGLSICYGIVKEHGGDITAFNHAEGGAIFQVRLPLTAKAREPQVQAPIISSDALRGKVLAVDDEEAVLELERELITGAGADVTCASDGAEAIRLLGAESFDAIVIDSKMPGEYDSPDVYRWVLVNHPELAARFVFTVSHATEPTVRGFLEEHSITHIEKPFQVSELIGILRRILASRKAETVRGAS</sequence>
<dbReference type="PRINTS" id="PR00344">
    <property type="entry name" value="BCTRLSENSOR"/>
</dbReference>
<evidence type="ECO:0000256" key="1">
    <source>
        <dbReference type="ARBA" id="ARBA00000085"/>
    </source>
</evidence>
<dbReference type="Gene3D" id="3.30.565.10">
    <property type="entry name" value="Histidine kinase-like ATPase, C-terminal domain"/>
    <property type="match status" value="1"/>
</dbReference>
<dbReference type="EC" id="2.7.13.3" evidence="2"/>
<dbReference type="InterPro" id="IPR035965">
    <property type="entry name" value="PAS-like_dom_sf"/>
</dbReference>
<dbReference type="InterPro" id="IPR005467">
    <property type="entry name" value="His_kinase_dom"/>
</dbReference>
<reference evidence="15 16" key="1">
    <citation type="journal article" date="2009" name="Appl. Environ. Microbiol.">
        <title>Three genomes from the phylum Acidobacteria provide insight into the lifestyles of these microorganisms in soils.</title>
        <authorList>
            <person name="Ward N.L."/>
            <person name="Challacombe J.F."/>
            <person name="Janssen P.H."/>
            <person name="Henrissat B."/>
            <person name="Coutinho P.M."/>
            <person name="Wu M."/>
            <person name="Xie G."/>
            <person name="Haft D.H."/>
            <person name="Sait M."/>
            <person name="Badger J."/>
            <person name="Barabote R.D."/>
            <person name="Bradley B."/>
            <person name="Brettin T.S."/>
            <person name="Brinkac L.M."/>
            <person name="Bruce D."/>
            <person name="Creasy T."/>
            <person name="Daugherty S.C."/>
            <person name="Davidsen T.M."/>
            <person name="DeBoy R.T."/>
            <person name="Detter J.C."/>
            <person name="Dodson R.J."/>
            <person name="Durkin A.S."/>
            <person name="Ganapathy A."/>
            <person name="Gwinn-Giglio M."/>
            <person name="Han C.S."/>
            <person name="Khouri H."/>
            <person name="Kiss H."/>
            <person name="Kothari S.P."/>
            <person name="Madupu R."/>
            <person name="Nelson K.E."/>
            <person name="Nelson W.C."/>
            <person name="Paulsen I."/>
            <person name="Penn K."/>
            <person name="Ren Q."/>
            <person name="Rosovitz M.J."/>
            <person name="Selengut J.D."/>
            <person name="Shrivastava S."/>
            <person name="Sullivan S.A."/>
            <person name="Tapia R."/>
            <person name="Thompson L.S."/>
            <person name="Watkins K.L."/>
            <person name="Yang Q."/>
            <person name="Yu C."/>
            <person name="Zafar N."/>
            <person name="Zhou L."/>
            <person name="Kuske C.R."/>
        </authorList>
    </citation>
    <scope>NUCLEOTIDE SEQUENCE [LARGE SCALE GENOMIC DNA]</scope>
    <source>
        <strain evidence="15 16">Ellin345</strain>
    </source>
</reference>
<feature type="transmembrane region" description="Helical" evidence="10">
    <location>
        <begin position="77"/>
        <end position="100"/>
    </location>
</feature>
<dbReference type="SMART" id="SM00388">
    <property type="entry name" value="HisKA"/>
    <property type="match status" value="1"/>
</dbReference>
<dbReference type="eggNOG" id="COG2203">
    <property type="taxonomic scope" value="Bacteria"/>
</dbReference>
<organism evidence="15 16">
    <name type="scientific">Koribacter versatilis (strain Ellin345)</name>
    <dbReference type="NCBI Taxonomy" id="204669"/>
    <lineage>
        <taxon>Bacteria</taxon>
        <taxon>Pseudomonadati</taxon>
        <taxon>Acidobacteriota</taxon>
        <taxon>Terriglobia</taxon>
        <taxon>Terriglobales</taxon>
        <taxon>Candidatus Korobacteraceae</taxon>
        <taxon>Candidatus Korobacter</taxon>
    </lineage>
</organism>
<keyword evidence="4 15" id="KW-0808">Transferase</keyword>
<dbReference type="PROSITE" id="PS50110">
    <property type="entry name" value="RESPONSE_REGULATORY"/>
    <property type="match status" value="1"/>
</dbReference>
<dbReference type="OrthoDB" id="100084at2"/>
<dbReference type="InterPro" id="IPR000700">
    <property type="entry name" value="PAS-assoc_C"/>
</dbReference>
<evidence type="ECO:0000256" key="10">
    <source>
        <dbReference type="SAM" id="Phobius"/>
    </source>
</evidence>
<name>Q1INQ2_KORVE</name>
<dbReference type="HOGENOM" id="CLU_274384_0_0_0"/>
<dbReference type="InterPro" id="IPR029016">
    <property type="entry name" value="GAF-like_dom_sf"/>
</dbReference>
<proteinExistence type="predicted"/>
<dbReference type="SMART" id="SM00091">
    <property type="entry name" value="PAS"/>
    <property type="match status" value="2"/>
</dbReference>
<dbReference type="EMBL" id="CP000360">
    <property type="protein sequence ID" value="ABF41498.1"/>
    <property type="molecule type" value="Genomic_DNA"/>
</dbReference>